<reference evidence="2" key="1">
    <citation type="submission" date="2022-05" db="EMBL/GenBank/DDBJ databases">
        <title>A multi-omics perspective on studying reproductive biology in Daphnia sinensis.</title>
        <authorList>
            <person name="Jia J."/>
        </authorList>
    </citation>
    <scope>NUCLEOTIDE SEQUENCE</scope>
    <source>
        <strain evidence="2">WSL</strain>
    </source>
</reference>
<feature type="region of interest" description="Disordered" evidence="1">
    <location>
        <begin position="51"/>
        <end position="71"/>
    </location>
</feature>
<accession>A0AAD5KSY9</accession>
<name>A0AAD5KSY9_9CRUS</name>
<comment type="caution">
    <text evidence="2">The sequence shown here is derived from an EMBL/GenBank/DDBJ whole genome shotgun (WGS) entry which is preliminary data.</text>
</comment>
<keyword evidence="3" id="KW-1185">Reference proteome</keyword>
<organism evidence="2 3">
    <name type="scientific">Daphnia sinensis</name>
    <dbReference type="NCBI Taxonomy" id="1820382"/>
    <lineage>
        <taxon>Eukaryota</taxon>
        <taxon>Metazoa</taxon>
        <taxon>Ecdysozoa</taxon>
        <taxon>Arthropoda</taxon>
        <taxon>Crustacea</taxon>
        <taxon>Branchiopoda</taxon>
        <taxon>Diplostraca</taxon>
        <taxon>Cladocera</taxon>
        <taxon>Anomopoda</taxon>
        <taxon>Daphniidae</taxon>
        <taxon>Daphnia</taxon>
        <taxon>Daphnia similis group</taxon>
    </lineage>
</organism>
<dbReference type="Proteomes" id="UP000820818">
    <property type="component" value="Unassembled WGS sequence"/>
</dbReference>
<proteinExistence type="predicted"/>
<evidence type="ECO:0000313" key="2">
    <source>
        <dbReference type="EMBL" id="KAI9549173.1"/>
    </source>
</evidence>
<protein>
    <submittedName>
        <fullName evidence="2">Uncharacterized protein</fullName>
    </submittedName>
</protein>
<dbReference type="EMBL" id="WJBH02000358">
    <property type="protein sequence ID" value="KAI9549173.1"/>
    <property type="molecule type" value="Genomic_DNA"/>
</dbReference>
<gene>
    <name evidence="2" type="ORF">GHT06_006804</name>
</gene>
<dbReference type="AlphaFoldDB" id="A0AAD5KSY9"/>
<evidence type="ECO:0000256" key="1">
    <source>
        <dbReference type="SAM" id="MobiDB-lite"/>
    </source>
</evidence>
<sequence length="230" mass="24559">MCRVALNRCQLAKVPACAPRHIGASWSTTRHSRHDRHLRRALPRLGRVNARLGQTRPGAPPSPGLRVRAPGRASRPCCAPALGVLRKLRHRPDPARRIAACGPRAALEGPPAALTPTALGRYRLPLLAPPERHPSASVHRPRVCAPKRAARYCGAAQSTALRTLRAVARSTPQNRFCGQRAAVEACGFRSAFGKAGSHSQRFASVSQSAGALSPKDTARFASCSLAAVDH</sequence>
<evidence type="ECO:0000313" key="3">
    <source>
        <dbReference type="Proteomes" id="UP000820818"/>
    </source>
</evidence>